<evidence type="ECO:0000256" key="5">
    <source>
        <dbReference type="ARBA" id="ARBA00007417"/>
    </source>
</evidence>
<keyword evidence="6 14" id="KW-0686">Riboflavin biosynthesis</keyword>
<evidence type="ECO:0000256" key="2">
    <source>
        <dbReference type="ARBA" id="ARBA00004882"/>
    </source>
</evidence>
<evidence type="ECO:0000313" key="17">
    <source>
        <dbReference type="Proteomes" id="UP001185899"/>
    </source>
</evidence>
<dbReference type="Gene3D" id="3.40.430.10">
    <property type="entry name" value="Dihydrofolate Reductase, subunit A"/>
    <property type="match status" value="2"/>
</dbReference>
<dbReference type="RefSeq" id="WP_149405836.1">
    <property type="nucleotide sequence ID" value="NZ_JAWLKE010000001.1"/>
</dbReference>
<evidence type="ECO:0000256" key="14">
    <source>
        <dbReference type="PIRNR" id="PIRNR006769"/>
    </source>
</evidence>
<dbReference type="SUPFAM" id="SSF53597">
    <property type="entry name" value="Dihydrofolate reductase-like"/>
    <property type="match status" value="1"/>
</dbReference>
<evidence type="ECO:0000256" key="1">
    <source>
        <dbReference type="ARBA" id="ARBA00002151"/>
    </source>
</evidence>
<dbReference type="InterPro" id="IPR016192">
    <property type="entry name" value="APOBEC/CMP_deaminase_Zn-bd"/>
</dbReference>
<comment type="pathway">
    <text evidence="2 14">Cofactor biosynthesis; riboflavin biosynthesis; 5-amino-6-(D-ribitylamino)uracil from GTP: step 2/4.</text>
</comment>
<dbReference type="PANTHER" id="PTHR38011:SF7">
    <property type="entry name" value="2,5-DIAMINO-6-RIBOSYLAMINO-4(3H)-PYRIMIDINONE 5'-PHOSPHATE REDUCTASE"/>
    <property type="match status" value="1"/>
</dbReference>
<dbReference type="Pfam" id="PF01872">
    <property type="entry name" value="RibD_C"/>
    <property type="match status" value="1"/>
</dbReference>
<dbReference type="PROSITE" id="PS51747">
    <property type="entry name" value="CYT_DCMP_DEAMINASES_2"/>
    <property type="match status" value="1"/>
</dbReference>
<reference evidence="16 17" key="1">
    <citation type="submission" date="2023-10" db="EMBL/GenBank/DDBJ databases">
        <title>Development of a sustainable strategy for remediation of hydrocarbon-contaminated territories based on the waste exchange concept.</title>
        <authorList>
            <person name="Krivoruchko A."/>
        </authorList>
    </citation>
    <scope>NUCLEOTIDE SEQUENCE [LARGE SCALE GENOMIC DNA]</scope>
    <source>
        <strain evidence="16 17">IEGM 1322</strain>
    </source>
</reference>
<keyword evidence="7 14" id="KW-0479">Metal-binding</keyword>
<dbReference type="InterPro" id="IPR004794">
    <property type="entry name" value="Eubact_RibD"/>
</dbReference>
<comment type="pathway">
    <text evidence="3 14">Cofactor biosynthesis; riboflavin biosynthesis; 5-amino-6-(D-ribitylamino)uracil from GTP: step 3/4.</text>
</comment>
<keyword evidence="14 16" id="KW-0378">Hydrolase</keyword>
<dbReference type="EMBL" id="JAWLKE010000001">
    <property type="protein sequence ID" value="MDV6229518.1"/>
    <property type="molecule type" value="Genomic_DNA"/>
</dbReference>
<evidence type="ECO:0000256" key="9">
    <source>
        <dbReference type="ARBA" id="ARBA00022857"/>
    </source>
</evidence>
<keyword evidence="9 14" id="KW-0521">NADP</keyword>
<keyword evidence="17" id="KW-1185">Reference proteome</keyword>
<evidence type="ECO:0000256" key="10">
    <source>
        <dbReference type="ARBA" id="ARBA00023002"/>
    </source>
</evidence>
<organism evidence="16 17">
    <name type="scientific">Rhodococcus cercidiphylli</name>
    <dbReference type="NCBI Taxonomy" id="489916"/>
    <lineage>
        <taxon>Bacteria</taxon>
        <taxon>Bacillati</taxon>
        <taxon>Actinomycetota</taxon>
        <taxon>Actinomycetes</taxon>
        <taxon>Mycobacteriales</taxon>
        <taxon>Nocardiaceae</taxon>
        <taxon>Rhodococcus</taxon>
    </lineage>
</organism>
<dbReference type="SUPFAM" id="SSF53927">
    <property type="entry name" value="Cytidine deaminase-like"/>
    <property type="match status" value="1"/>
</dbReference>
<dbReference type="InterPro" id="IPR050765">
    <property type="entry name" value="Riboflavin_Biosynth_HTPR"/>
</dbReference>
<name>A0ABU4ATG9_9NOCA</name>
<keyword evidence="10 14" id="KW-0560">Oxidoreductase</keyword>
<evidence type="ECO:0000256" key="7">
    <source>
        <dbReference type="ARBA" id="ARBA00022723"/>
    </source>
</evidence>
<dbReference type="EC" id="1.1.1.193" evidence="14"/>
<dbReference type="PIRSF" id="PIRSF006769">
    <property type="entry name" value="RibD"/>
    <property type="match status" value="1"/>
</dbReference>
<evidence type="ECO:0000313" key="16">
    <source>
        <dbReference type="EMBL" id="MDV6229518.1"/>
    </source>
</evidence>
<evidence type="ECO:0000256" key="3">
    <source>
        <dbReference type="ARBA" id="ARBA00004910"/>
    </source>
</evidence>
<dbReference type="Proteomes" id="UP001185899">
    <property type="component" value="Unassembled WGS sequence"/>
</dbReference>
<dbReference type="InterPro" id="IPR002125">
    <property type="entry name" value="CMP_dCMP_dom"/>
</dbReference>
<comment type="caution">
    <text evidence="16">The sequence shown here is derived from an EMBL/GenBank/DDBJ whole genome shotgun (WGS) entry which is preliminary data.</text>
</comment>
<evidence type="ECO:0000256" key="8">
    <source>
        <dbReference type="ARBA" id="ARBA00022833"/>
    </source>
</evidence>
<comment type="similarity">
    <text evidence="4 14">In the N-terminal section; belongs to the cytidine and deoxycytidylate deaminase family.</text>
</comment>
<feature type="domain" description="CMP/dCMP-type deaminase" evidence="15">
    <location>
        <begin position="8"/>
        <end position="130"/>
    </location>
</feature>
<dbReference type="InterPro" id="IPR016193">
    <property type="entry name" value="Cytidine_deaminase-like"/>
</dbReference>
<comment type="catalytic activity">
    <reaction evidence="12 14">
        <text>5-amino-6-(5-phospho-D-ribitylamino)uracil + NADP(+) = 5-amino-6-(5-phospho-D-ribosylamino)uracil + NADPH + H(+)</text>
        <dbReference type="Rhea" id="RHEA:17845"/>
        <dbReference type="ChEBI" id="CHEBI:15378"/>
        <dbReference type="ChEBI" id="CHEBI:57783"/>
        <dbReference type="ChEBI" id="CHEBI:58349"/>
        <dbReference type="ChEBI" id="CHEBI:58421"/>
        <dbReference type="ChEBI" id="CHEBI:58453"/>
        <dbReference type="EC" id="1.1.1.193"/>
    </reaction>
</comment>
<dbReference type="Pfam" id="PF00383">
    <property type="entry name" value="dCMP_cyt_deam_1"/>
    <property type="match status" value="1"/>
</dbReference>
<keyword evidence="11" id="KW-0511">Multifunctional enzyme</keyword>
<comment type="catalytic activity">
    <reaction evidence="13 14">
        <text>2,5-diamino-6-hydroxy-4-(5-phosphoribosylamino)-pyrimidine + H2O + H(+) = 5-amino-6-(5-phospho-D-ribosylamino)uracil + NH4(+)</text>
        <dbReference type="Rhea" id="RHEA:21868"/>
        <dbReference type="ChEBI" id="CHEBI:15377"/>
        <dbReference type="ChEBI" id="CHEBI:15378"/>
        <dbReference type="ChEBI" id="CHEBI:28938"/>
        <dbReference type="ChEBI" id="CHEBI:58453"/>
        <dbReference type="ChEBI" id="CHEBI:58614"/>
        <dbReference type="EC" id="3.5.4.26"/>
    </reaction>
</comment>
<evidence type="ECO:0000256" key="12">
    <source>
        <dbReference type="ARBA" id="ARBA00049861"/>
    </source>
</evidence>
<dbReference type="GO" id="GO:0008703">
    <property type="term" value="F:5-amino-6-(5-phosphoribosylamino)uracil reductase activity"/>
    <property type="evidence" value="ECO:0007669"/>
    <property type="project" value="UniProtKB-EC"/>
</dbReference>
<comment type="similarity">
    <text evidence="5 14">In the C-terminal section; belongs to the HTP reductase family.</text>
</comment>
<dbReference type="InterPro" id="IPR024072">
    <property type="entry name" value="DHFR-like_dom_sf"/>
</dbReference>
<dbReference type="PROSITE" id="PS00903">
    <property type="entry name" value="CYT_DCMP_DEAMINASES_1"/>
    <property type="match status" value="1"/>
</dbReference>
<proteinExistence type="inferred from homology"/>
<evidence type="ECO:0000256" key="4">
    <source>
        <dbReference type="ARBA" id="ARBA00005259"/>
    </source>
</evidence>
<dbReference type="EC" id="3.5.4.26" evidence="14"/>
<dbReference type="InterPro" id="IPR002734">
    <property type="entry name" value="RibDG_C"/>
</dbReference>
<dbReference type="NCBIfam" id="TIGR00326">
    <property type="entry name" value="eubact_ribD"/>
    <property type="match status" value="1"/>
</dbReference>
<accession>A0ABU4ATG9</accession>
<dbReference type="GO" id="GO:0008835">
    <property type="term" value="F:diaminohydroxyphosphoribosylaminopyrimidine deaminase activity"/>
    <property type="evidence" value="ECO:0007669"/>
    <property type="project" value="UniProtKB-EC"/>
</dbReference>
<comment type="function">
    <text evidence="1 14">Converts 2,5-diamino-6-(ribosylamino)-4(3h)-pyrimidinone 5'-phosphate into 5-amino-6-(ribosylamino)-2,4(1h,3h)-pyrimidinedione 5'-phosphate.</text>
</comment>
<evidence type="ECO:0000256" key="13">
    <source>
        <dbReference type="ARBA" id="ARBA00049886"/>
    </source>
</evidence>
<sequence>MNGRGAALSVADAMALAVEASEAARGISSPNPPVGAVILDADGIVVGIGSTRPPGGPHAEIVALAEAGDRARGGTAVVTLEPCNHTGRTGPCSQALIAAGIAAVVHAVADPNPLASGGGAALRAAGIRVEQGTGETEVRQGPLRAWLHKQRTGRPHVTWKYAATLDGRSAAADGTSQWITGPQSRAHVHAERAKLDAIVVGTGTVLADDPRLTARRPDGTLAPHQPVRVVVGSRPIPSTAAIRGSDAPTVFLDTHDPAAVIDALHEHTDIQLEGGPTLAGAFLAAGLVDRVVAYVAPAVLGSGPAAVENAGIGTIADAIRFRTETVTMIGNDILIGVVPEGAK</sequence>
<dbReference type="PANTHER" id="PTHR38011">
    <property type="entry name" value="DIHYDROFOLATE REDUCTASE FAMILY PROTEIN (AFU_ORTHOLOGUE AFUA_8G06820)"/>
    <property type="match status" value="1"/>
</dbReference>
<dbReference type="CDD" id="cd01284">
    <property type="entry name" value="Riboflavin_deaminase-reductase"/>
    <property type="match status" value="1"/>
</dbReference>
<dbReference type="Gene3D" id="3.40.140.10">
    <property type="entry name" value="Cytidine Deaminase, domain 2"/>
    <property type="match status" value="1"/>
</dbReference>
<keyword evidence="8 14" id="KW-0862">Zinc</keyword>
<protein>
    <recommendedName>
        <fullName evidence="14">Riboflavin biosynthesis protein RibD</fullName>
    </recommendedName>
    <domain>
        <recommendedName>
            <fullName evidence="14">Diaminohydroxyphosphoribosylaminopyrimidine deaminase</fullName>
            <shortName evidence="14">DRAP deaminase</shortName>
            <ecNumber evidence="14">3.5.4.26</ecNumber>
        </recommendedName>
        <alternativeName>
            <fullName evidence="14">Riboflavin-specific deaminase</fullName>
        </alternativeName>
    </domain>
    <domain>
        <recommendedName>
            <fullName evidence="14">5-amino-6-(5-phosphoribosylamino)uracil reductase</fullName>
            <ecNumber evidence="14">1.1.1.193</ecNumber>
        </recommendedName>
        <alternativeName>
            <fullName evidence="14">HTP reductase</fullName>
        </alternativeName>
    </domain>
</protein>
<evidence type="ECO:0000256" key="11">
    <source>
        <dbReference type="ARBA" id="ARBA00023268"/>
    </source>
</evidence>
<gene>
    <name evidence="16" type="primary">ribD</name>
    <name evidence="16" type="ORF">R3P95_03095</name>
</gene>
<evidence type="ECO:0000256" key="6">
    <source>
        <dbReference type="ARBA" id="ARBA00022619"/>
    </source>
</evidence>
<evidence type="ECO:0000259" key="15">
    <source>
        <dbReference type="PROSITE" id="PS51747"/>
    </source>
</evidence>
<comment type="cofactor">
    <cofactor evidence="14">
        <name>Zn(2+)</name>
        <dbReference type="ChEBI" id="CHEBI:29105"/>
    </cofactor>
    <text evidence="14">Binds 1 zinc ion.</text>
</comment>